<accession>A0A5J5F5W6</accession>
<dbReference type="InParanoid" id="A0A5J5F5W6"/>
<feature type="region of interest" description="Disordered" evidence="1">
    <location>
        <begin position="134"/>
        <end position="185"/>
    </location>
</feature>
<gene>
    <name evidence="4" type="ORF">FN846DRAFT_916854</name>
</gene>
<evidence type="ECO:0000313" key="4">
    <source>
        <dbReference type="EMBL" id="KAA8912071.1"/>
    </source>
</evidence>
<dbReference type="AlphaFoldDB" id="A0A5J5F5W6"/>
<feature type="compositionally biased region" description="Low complexity" evidence="1">
    <location>
        <begin position="145"/>
        <end position="171"/>
    </location>
</feature>
<evidence type="ECO:0000256" key="3">
    <source>
        <dbReference type="SAM" id="SignalP"/>
    </source>
</evidence>
<feature type="compositionally biased region" description="Polar residues" evidence="1">
    <location>
        <begin position="134"/>
        <end position="144"/>
    </location>
</feature>
<keyword evidence="5" id="KW-1185">Reference proteome</keyword>
<feature type="transmembrane region" description="Helical" evidence="2">
    <location>
        <begin position="264"/>
        <end position="282"/>
    </location>
</feature>
<dbReference type="Proteomes" id="UP000326924">
    <property type="component" value="Unassembled WGS sequence"/>
</dbReference>
<evidence type="ECO:0000256" key="2">
    <source>
        <dbReference type="SAM" id="Phobius"/>
    </source>
</evidence>
<keyword evidence="2" id="KW-0812">Transmembrane</keyword>
<feature type="signal peptide" evidence="3">
    <location>
        <begin position="1"/>
        <end position="20"/>
    </location>
</feature>
<feature type="chain" id="PRO_5023860646" description="Mid2 domain-containing protein" evidence="3">
    <location>
        <begin position="21"/>
        <end position="284"/>
    </location>
</feature>
<evidence type="ECO:0008006" key="6">
    <source>
        <dbReference type="Google" id="ProtNLM"/>
    </source>
</evidence>
<keyword evidence="2" id="KW-1133">Transmembrane helix</keyword>
<proteinExistence type="predicted"/>
<dbReference type="EMBL" id="VXIS01000029">
    <property type="protein sequence ID" value="KAA8912071.1"/>
    <property type="molecule type" value="Genomic_DNA"/>
</dbReference>
<evidence type="ECO:0000313" key="5">
    <source>
        <dbReference type="Proteomes" id="UP000326924"/>
    </source>
</evidence>
<name>A0A5J5F5W6_9PEZI</name>
<evidence type="ECO:0000256" key="1">
    <source>
        <dbReference type="SAM" id="MobiDB-lite"/>
    </source>
</evidence>
<protein>
    <recommendedName>
        <fullName evidence="6">Mid2 domain-containing protein</fullName>
    </recommendedName>
</protein>
<keyword evidence="3" id="KW-0732">Signal</keyword>
<keyword evidence="2" id="KW-0472">Membrane</keyword>
<reference evidence="4 5" key="1">
    <citation type="submission" date="2019-09" db="EMBL/GenBank/DDBJ databases">
        <title>Draft genome of the ectomycorrhizal ascomycete Sphaerosporella brunnea.</title>
        <authorList>
            <consortium name="DOE Joint Genome Institute"/>
            <person name="Benucci G.M."/>
            <person name="Marozzi G."/>
            <person name="Antonielli L."/>
            <person name="Sanchez S."/>
            <person name="Marco P."/>
            <person name="Wang X."/>
            <person name="Falini L.B."/>
            <person name="Barry K."/>
            <person name="Haridas S."/>
            <person name="Lipzen A."/>
            <person name="Labutti K."/>
            <person name="Grigoriev I.V."/>
            <person name="Murat C."/>
            <person name="Martin F."/>
            <person name="Albertini E."/>
            <person name="Donnini D."/>
            <person name="Bonito G."/>
        </authorList>
    </citation>
    <scope>NUCLEOTIDE SEQUENCE [LARGE SCALE GENOMIC DNA]</scope>
    <source>
        <strain evidence="4 5">Sb_GMNB300</strain>
    </source>
</reference>
<comment type="caution">
    <text evidence="4">The sequence shown here is derived from an EMBL/GenBank/DDBJ whole genome shotgun (WGS) entry which is preliminary data.</text>
</comment>
<sequence length="284" mass="30359">MHSPVAFLLLSAFIVCSVKSEGQNKNGDIHWQTEPFDRTSLEKQITHARPRHDGGHKVNSQPRCFMNPDQQDSVDTKPSIVDGIPHDAVVLNDNKAGIIPRDTDYIRINQFPDGQLNFGTSRIPGAPLIPPTDQLSAASASTDVPTAIPPTQETPETTEPPVAPAIPETPVSGDPAPTKQADPSVYTSCQDRVEVTTVTTVLTLTFNDCTTFGLNKRDSTPTGSALSGLVSAGLTTEVPMAEIEDDPIVRRNALIQGSGSRVRVLGFIWVAVCLTLGGALFITA</sequence>
<organism evidence="4 5">
    <name type="scientific">Sphaerosporella brunnea</name>
    <dbReference type="NCBI Taxonomy" id="1250544"/>
    <lineage>
        <taxon>Eukaryota</taxon>
        <taxon>Fungi</taxon>
        <taxon>Dikarya</taxon>
        <taxon>Ascomycota</taxon>
        <taxon>Pezizomycotina</taxon>
        <taxon>Pezizomycetes</taxon>
        <taxon>Pezizales</taxon>
        <taxon>Pyronemataceae</taxon>
        <taxon>Sphaerosporella</taxon>
    </lineage>
</organism>